<accession>A0A4C1Z9A8</accession>
<sequence length="214" mass="24045">MFRVVTLGNLTRQHVLKNAVSLDDFLKHTNECRHGRRTPSKRTWARQLKASVVCCRCLSSARTHRPMEWKRERQAGHLGRSCLSIACSALSLARSTETERDNESCFVVRAVGIRRFIRLNTPCATSRILTGQDHTVPENPHLTSLKSVSCAPAVTYSRSRRPGRAARSRRRSLFCVNDLALTEEAVRAVGPRRWLRCCRLGNCRAAPPVSVTPA</sequence>
<organism evidence="1 2">
    <name type="scientific">Eumeta variegata</name>
    <name type="common">Bagworm moth</name>
    <name type="synonym">Eumeta japonica</name>
    <dbReference type="NCBI Taxonomy" id="151549"/>
    <lineage>
        <taxon>Eukaryota</taxon>
        <taxon>Metazoa</taxon>
        <taxon>Ecdysozoa</taxon>
        <taxon>Arthropoda</taxon>
        <taxon>Hexapoda</taxon>
        <taxon>Insecta</taxon>
        <taxon>Pterygota</taxon>
        <taxon>Neoptera</taxon>
        <taxon>Endopterygota</taxon>
        <taxon>Lepidoptera</taxon>
        <taxon>Glossata</taxon>
        <taxon>Ditrysia</taxon>
        <taxon>Tineoidea</taxon>
        <taxon>Psychidae</taxon>
        <taxon>Oiketicinae</taxon>
        <taxon>Eumeta</taxon>
    </lineage>
</organism>
<dbReference type="EMBL" id="BGZK01001611">
    <property type="protein sequence ID" value="GBP83237.1"/>
    <property type="molecule type" value="Genomic_DNA"/>
</dbReference>
<protein>
    <submittedName>
        <fullName evidence="1">Uncharacterized protein</fullName>
    </submittedName>
</protein>
<proteinExistence type="predicted"/>
<evidence type="ECO:0000313" key="2">
    <source>
        <dbReference type="Proteomes" id="UP000299102"/>
    </source>
</evidence>
<comment type="caution">
    <text evidence="1">The sequence shown here is derived from an EMBL/GenBank/DDBJ whole genome shotgun (WGS) entry which is preliminary data.</text>
</comment>
<keyword evidence="2" id="KW-1185">Reference proteome</keyword>
<name>A0A4C1Z9A8_EUMVA</name>
<dbReference type="Proteomes" id="UP000299102">
    <property type="component" value="Unassembled WGS sequence"/>
</dbReference>
<evidence type="ECO:0000313" key="1">
    <source>
        <dbReference type="EMBL" id="GBP83237.1"/>
    </source>
</evidence>
<reference evidence="1 2" key="1">
    <citation type="journal article" date="2019" name="Commun. Biol.">
        <title>The bagworm genome reveals a unique fibroin gene that provides high tensile strength.</title>
        <authorList>
            <person name="Kono N."/>
            <person name="Nakamura H."/>
            <person name="Ohtoshi R."/>
            <person name="Tomita M."/>
            <person name="Numata K."/>
            <person name="Arakawa K."/>
        </authorList>
    </citation>
    <scope>NUCLEOTIDE SEQUENCE [LARGE SCALE GENOMIC DNA]</scope>
</reference>
<dbReference type="AlphaFoldDB" id="A0A4C1Z9A8"/>
<gene>
    <name evidence="1" type="ORF">EVAR_52036_1</name>
</gene>